<evidence type="ECO:0000313" key="3">
    <source>
        <dbReference type="Proteomes" id="UP001165082"/>
    </source>
</evidence>
<feature type="transmembrane region" description="Helical" evidence="1">
    <location>
        <begin position="116"/>
        <end position="137"/>
    </location>
</feature>
<feature type="transmembrane region" description="Helical" evidence="1">
    <location>
        <begin position="213"/>
        <end position="236"/>
    </location>
</feature>
<protein>
    <submittedName>
        <fullName evidence="2">Uncharacterized protein</fullName>
    </submittedName>
</protein>
<name>A0A9W7G4S5_9STRA</name>
<keyword evidence="1" id="KW-1133">Transmembrane helix</keyword>
<proteinExistence type="predicted"/>
<accession>A0A9W7G4S5</accession>
<keyword evidence="1" id="KW-0812">Transmembrane</keyword>
<dbReference type="Proteomes" id="UP001165082">
    <property type="component" value="Unassembled WGS sequence"/>
</dbReference>
<feature type="transmembrane region" description="Helical" evidence="1">
    <location>
        <begin position="181"/>
        <end position="201"/>
    </location>
</feature>
<dbReference type="AlphaFoldDB" id="A0A9W7G4S5"/>
<evidence type="ECO:0000256" key="1">
    <source>
        <dbReference type="SAM" id="Phobius"/>
    </source>
</evidence>
<reference evidence="2" key="1">
    <citation type="submission" date="2022-07" db="EMBL/GenBank/DDBJ databases">
        <title>Genome analysis of Parmales, a sister group of diatoms, reveals the evolutionary specialization of diatoms from phago-mixotrophs to photoautotrophs.</title>
        <authorList>
            <person name="Ban H."/>
            <person name="Sato S."/>
            <person name="Yoshikawa S."/>
            <person name="Kazumasa Y."/>
            <person name="Nakamura Y."/>
            <person name="Ichinomiya M."/>
            <person name="Saitoh K."/>
            <person name="Sato N."/>
            <person name="Blanc-Mathieu R."/>
            <person name="Endo H."/>
            <person name="Kuwata A."/>
            <person name="Ogata H."/>
        </authorList>
    </citation>
    <scope>NUCLEOTIDE SEQUENCE</scope>
</reference>
<feature type="transmembrane region" description="Helical" evidence="1">
    <location>
        <begin position="248"/>
        <end position="267"/>
    </location>
</feature>
<feature type="transmembrane region" description="Helical" evidence="1">
    <location>
        <begin position="82"/>
        <end position="104"/>
    </location>
</feature>
<feature type="transmembrane region" description="Helical" evidence="1">
    <location>
        <begin position="149"/>
        <end position="169"/>
    </location>
</feature>
<keyword evidence="1" id="KW-0472">Membrane</keyword>
<dbReference type="EMBL" id="BRXZ01007724">
    <property type="protein sequence ID" value="GMI32955.1"/>
    <property type="molecule type" value="Genomic_DNA"/>
</dbReference>
<organism evidence="2 3">
    <name type="scientific">Triparma retinervis</name>
    <dbReference type="NCBI Taxonomy" id="2557542"/>
    <lineage>
        <taxon>Eukaryota</taxon>
        <taxon>Sar</taxon>
        <taxon>Stramenopiles</taxon>
        <taxon>Ochrophyta</taxon>
        <taxon>Bolidophyceae</taxon>
        <taxon>Parmales</taxon>
        <taxon>Triparmaceae</taxon>
        <taxon>Triparma</taxon>
    </lineage>
</organism>
<evidence type="ECO:0000313" key="2">
    <source>
        <dbReference type="EMBL" id="GMI32955.1"/>
    </source>
</evidence>
<sequence length="285" mass="32324">MVPTKPALAHISSSRSAGGVVAKRPSFTGLRRNTQFHRRGSIAALTEGARGKLLQSIQSKSQSSKYAADAAAEFVLSRWWRVYCFLCFLLGWVGQLGSLVGLFQTPHRWWYEGDNHFIYSQVTFITSTIFIYMNLSLSMNRPAGSTPRMLMMYPLVTLVYFTIFTKGVIWGLPPEEYINHVLNQCFHLVGLLFCPALRRYILRGGLGLIIKDISMFIVAYYSWIWQCFATLGSWPYDFLDMREKDGNIMFLGVMVGCYCTVSINYYLCVKVEQIMGGAANQAKTE</sequence>
<dbReference type="OrthoDB" id="198267at2759"/>
<keyword evidence="3" id="KW-1185">Reference proteome</keyword>
<gene>
    <name evidence="2" type="ORF">TrRE_jg2810</name>
</gene>
<comment type="caution">
    <text evidence="2">The sequence shown here is derived from an EMBL/GenBank/DDBJ whole genome shotgun (WGS) entry which is preliminary data.</text>
</comment>